<dbReference type="GO" id="GO:0036503">
    <property type="term" value="P:ERAD pathway"/>
    <property type="evidence" value="ECO:0007669"/>
    <property type="project" value="UniProtKB-ARBA"/>
</dbReference>
<dbReference type="PANTHER" id="PTHR45679">
    <property type="entry name" value="ER DEGRADATION-ENHANCING ALPHA-MANNOSIDASE-LIKE PROTEIN 2"/>
    <property type="match status" value="1"/>
</dbReference>
<dbReference type="GO" id="GO:0044322">
    <property type="term" value="C:endoplasmic reticulum quality control compartment"/>
    <property type="evidence" value="ECO:0007669"/>
    <property type="project" value="GOC"/>
</dbReference>
<dbReference type="Proteomes" id="UP001145021">
    <property type="component" value="Unassembled WGS sequence"/>
</dbReference>
<evidence type="ECO:0000256" key="7">
    <source>
        <dbReference type="RuleBase" id="RU361193"/>
    </source>
</evidence>
<evidence type="ECO:0000256" key="1">
    <source>
        <dbReference type="ARBA" id="ARBA00004240"/>
    </source>
</evidence>
<dbReference type="SUPFAM" id="SSF48225">
    <property type="entry name" value="Seven-hairpin glycosidases"/>
    <property type="match status" value="1"/>
</dbReference>
<comment type="subcellular location">
    <subcellularLocation>
        <location evidence="1">Endoplasmic reticulum</location>
    </subcellularLocation>
</comment>
<proteinExistence type="inferred from homology"/>
<feature type="binding site" evidence="6">
    <location>
        <position position="459"/>
    </location>
    <ligand>
        <name>Ca(2+)</name>
        <dbReference type="ChEBI" id="CHEBI:29108"/>
    </ligand>
</feature>
<dbReference type="GO" id="GO:0004571">
    <property type="term" value="F:mannosyl-oligosaccharide 1,2-alpha-mannosidase activity"/>
    <property type="evidence" value="ECO:0007669"/>
    <property type="project" value="InterPro"/>
</dbReference>
<dbReference type="Gene3D" id="1.50.10.10">
    <property type="match status" value="1"/>
</dbReference>
<dbReference type="EC" id="3.2.1.-" evidence="7"/>
<dbReference type="Pfam" id="PF01532">
    <property type="entry name" value="Glyco_hydro_47"/>
    <property type="match status" value="1"/>
</dbReference>
<evidence type="ECO:0000313" key="9">
    <source>
        <dbReference type="Proteomes" id="UP001145021"/>
    </source>
</evidence>
<dbReference type="PRINTS" id="PR00747">
    <property type="entry name" value="GLYHDRLASE47"/>
</dbReference>
<evidence type="ECO:0000256" key="4">
    <source>
        <dbReference type="ARBA" id="ARBA00023180"/>
    </source>
</evidence>
<dbReference type="PANTHER" id="PTHR45679:SF5">
    <property type="entry name" value="ER DEGRADATION-ENHANCING ALPHA-MANNOSIDASE-LIKE PROTEIN 1"/>
    <property type="match status" value="1"/>
</dbReference>
<dbReference type="InterPro" id="IPR012341">
    <property type="entry name" value="6hp_glycosidase-like_sf"/>
</dbReference>
<dbReference type="InterPro" id="IPR044674">
    <property type="entry name" value="EDEM1/2/3"/>
</dbReference>
<dbReference type="GO" id="GO:0005975">
    <property type="term" value="P:carbohydrate metabolic process"/>
    <property type="evidence" value="ECO:0007669"/>
    <property type="project" value="InterPro"/>
</dbReference>
<keyword evidence="7" id="KW-0378">Hydrolase</keyword>
<feature type="active site" description="Proton donor" evidence="5">
    <location>
        <position position="111"/>
    </location>
</feature>
<feature type="active site" evidence="5">
    <location>
        <position position="373"/>
    </location>
</feature>
<feature type="active site" evidence="5">
    <location>
        <position position="258"/>
    </location>
</feature>
<dbReference type="GO" id="GO:0005509">
    <property type="term" value="F:calcium ion binding"/>
    <property type="evidence" value="ECO:0007669"/>
    <property type="project" value="InterPro"/>
</dbReference>
<keyword evidence="7" id="KW-0326">Glycosidase</keyword>
<name>A0A9W7XEP4_9FUNG</name>
<dbReference type="InterPro" id="IPR036026">
    <property type="entry name" value="Seven-hairpin_glycosidases"/>
</dbReference>
<keyword evidence="6" id="KW-0106">Calcium</keyword>
<organism evidence="8 9">
    <name type="scientific">Coemansia asiatica</name>
    <dbReference type="NCBI Taxonomy" id="1052880"/>
    <lineage>
        <taxon>Eukaryota</taxon>
        <taxon>Fungi</taxon>
        <taxon>Fungi incertae sedis</taxon>
        <taxon>Zoopagomycota</taxon>
        <taxon>Kickxellomycotina</taxon>
        <taxon>Kickxellomycetes</taxon>
        <taxon>Kickxellales</taxon>
        <taxon>Kickxellaceae</taxon>
        <taxon>Coemansia</taxon>
    </lineage>
</organism>
<keyword evidence="9" id="KW-1185">Reference proteome</keyword>
<evidence type="ECO:0000256" key="5">
    <source>
        <dbReference type="PIRSR" id="PIRSR601382-1"/>
    </source>
</evidence>
<protein>
    <recommendedName>
        <fullName evidence="7">alpha-1,2-Mannosidase</fullName>
        <ecNumber evidence="7">3.2.1.-</ecNumber>
    </recommendedName>
</protein>
<evidence type="ECO:0000256" key="2">
    <source>
        <dbReference type="ARBA" id="ARBA00007658"/>
    </source>
</evidence>
<feature type="active site" description="Proton donor" evidence="5">
    <location>
        <position position="354"/>
    </location>
</feature>
<comment type="cofactor">
    <cofactor evidence="6">
        <name>Ca(2+)</name>
        <dbReference type="ChEBI" id="CHEBI:29108"/>
    </cofactor>
</comment>
<dbReference type="GO" id="GO:0016020">
    <property type="term" value="C:membrane"/>
    <property type="evidence" value="ECO:0007669"/>
    <property type="project" value="InterPro"/>
</dbReference>
<comment type="caution">
    <text evidence="8">The sequence shown here is derived from an EMBL/GenBank/DDBJ whole genome shotgun (WGS) entry which is preliminary data.</text>
</comment>
<keyword evidence="6" id="KW-0479">Metal-binding</keyword>
<evidence type="ECO:0000256" key="3">
    <source>
        <dbReference type="ARBA" id="ARBA00022824"/>
    </source>
</evidence>
<dbReference type="InterPro" id="IPR001382">
    <property type="entry name" value="Glyco_hydro_47"/>
</dbReference>
<evidence type="ECO:0000256" key="6">
    <source>
        <dbReference type="PIRSR" id="PIRSR601382-2"/>
    </source>
</evidence>
<dbReference type="AlphaFoldDB" id="A0A9W7XEP4"/>
<reference evidence="8" key="1">
    <citation type="submission" date="2022-07" db="EMBL/GenBank/DDBJ databases">
        <title>Phylogenomic reconstructions and comparative analyses of Kickxellomycotina fungi.</title>
        <authorList>
            <person name="Reynolds N.K."/>
            <person name="Stajich J.E."/>
            <person name="Barry K."/>
            <person name="Grigoriev I.V."/>
            <person name="Crous P."/>
            <person name="Smith M.E."/>
        </authorList>
    </citation>
    <scope>NUCLEOTIDE SEQUENCE</scope>
    <source>
        <strain evidence="8">NBRC 105413</strain>
    </source>
</reference>
<keyword evidence="4" id="KW-0325">Glycoprotein</keyword>
<feature type="non-terminal residue" evidence="8">
    <location>
        <position position="1"/>
    </location>
</feature>
<gene>
    <name evidence="8" type="ORF">LPJ64_006364</name>
</gene>
<dbReference type="GO" id="GO:1904380">
    <property type="term" value="P:endoplasmic reticulum mannose trimming"/>
    <property type="evidence" value="ECO:0007669"/>
    <property type="project" value="InterPro"/>
</dbReference>
<feature type="non-terminal residue" evidence="8">
    <location>
        <position position="767"/>
    </location>
</feature>
<evidence type="ECO:0000313" key="8">
    <source>
        <dbReference type="EMBL" id="KAJ1641701.1"/>
    </source>
</evidence>
<keyword evidence="3" id="KW-0256">Endoplasmic reticulum</keyword>
<comment type="similarity">
    <text evidence="2 7">Belongs to the glycosyl hydrolase 47 family.</text>
</comment>
<dbReference type="EMBL" id="JANBOH010000717">
    <property type="protein sequence ID" value="KAJ1641701.1"/>
    <property type="molecule type" value="Genomic_DNA"/>
</dbReference>
<sequence>AAHALGMSRRRRLELRDQTKAAFYHAYNGYMKYAFPFDELNPITCSGRGRDRLDPKNIGINDVLGDYLLTLVDTLDTLAVLGDKAAFAKAVADTIQFLPNFDIDSHVQVFEVTIRMLGGLLSAHIIATDEMDTLGMRLGQNGTAYNGELLRLARDLGYRLLPAFEASPNGVPYPRTNLKRGFDPSETSKTCTAGVGTLLLEFGTLSRLTNETIFEDIAIHALNEMWLERSKSNLFGDGYDLKKQRWITRVASIGAGVDSIYEYLLKGHIYFGGHKYLRAFETLYSALLRHVRDTTGGYAFFNVDMQSLEVTSTWIDSLSAFFPGLMVLAGDVDGAESAYMLYYHLWRRFRAMPERFNLFLRETDLAFYPLRPEFIESTYFLYRATHDPFYLDVGEMVLEDINALFRTSCGFASVHSVNSHDLEERMESFVLSETFKYLYLLFDEENPLHRIHNNFVFTTEGHVLLPLSPLYASDGSRSAQYPLESTFDARKLIHSERPPSNMDPLFYHVDNIRRKLKSNDSRDILASPTNTNAGIALSKQGTHSKDPSLYISRKCPIPRMPSISKKVLSGNSTQEGATIAEQFVVEWNIDNRQRSSPLSQLYSMREISRVTNRIAAGYNPAERDNSEYLTALFVNGPFCTVPLRPDFYNIGLLVNNRFDQPDGSILSSNSKDGAPSMRNGTTVLASSLAIALEYDAMCSVSSKLHLLERHKTWQFSTQSQAGPYAETLGLLNPPVSAETWLAPNTRQVSFTEFVMSKAEGNDVDSCM</sequence>
<accession>A0A9W7XEP4</accession>